<reference evidence="2" key="1">
    <citation type="journal article" date="2021" name="Proc. Natl. Acad. Sci. U.S.A.">
        <title>A Catalog of Tens of Thousands of Viruses from Human Metagenomes Reveals Hidden Associations with Chronic Diseases.</title>
        <authorList>
            <person name="Tisza M.J."/>
            <person name="Buck C.B."/>
        </authorList>
    </citation>
    <scope>NUCLEOTIDE SEQUENCE</scope>
    <source>
        <strain evidence="2">Ct6rT12</strain>
    </source>
</reference>
<dbReference type="EMBL" id="BK016227">
    <property type="protein sequence ID" value="DAG03338.1"/>
    <property type="molecule type" value="Genomic_DNA"/>
</dbReference>
<sequence length="221" mass="26653">MKKYVYNKEKGIKNEWYCLGVFEKNEEIPKELEKEIIFTSDDGIDDTYYYDIKTNEIKKKSKYQLYKNGIYFLQAGEKEENGEIIEKTQPTEFHKWNGIEWVVDIEELKFQKREELKRIRDKSIRDNISLYGVEFQVRDDKDIENFKDIERGIEKGYEKPTDKRFWILADNTVAEFTNEQLSKVLDEKAKRKEQIFNKYVILSRQLAQANTIDDIELIEWK</sequence>
<name>A0A8S5V991_9CAUD</name>
<organism evidence="2">
    <name type="scientific">Siphoviridae sp. ct6rT12</name>
    <dbReference type="NCBI Taxonomy" id="2825346"/>
    <lineage>
        <taxon>Viruses</taxon>
        <taxon>Duplodnaviria</taxon>
        <taxon>Heunggongvirae</taxon>
        <taxon>Uroviricota</taxon>
        <taxon>Caudoviricetes</taxon>
    </lineage>
</organism>
<accession>A0A8S5V991</accession>
<dbReference type="Pfam" id="PF14301">
    <property type="entry name" value="DUF4376"/>
    <property type="match status" value="1"/>
</dbReference>
<evidence type="ECO:0000259" key="1">
    <source>
        <dbReference type="Pfam" id="PF14301"/>
    </source>
</evidence>
<dbReference type="InterPro" id="IPR025484">
    <property type="entry name" value="DUF4376"/>
</dbReference>
<protein>
    <recommendedName>
        <fullName evidence="1">DUF4376 domain-containing protein</fullName>
    </recommendedName>
</protein>
<evidence type="ECO:0000313" key="2">
    <source>
        <dbReference type="EMBL" id="DAG03338.1"/>
    </source>
</evidence>
<feature type="domain" description="DUF4376" evidence="1">
    <location>
        <begin position="108"/>
        <end position="215"/>
    </location>
</feature>
<proteinExistence type="predicted"/>